<feature type="binding site" evidence="10">
    <location>
        <position position="102"/>
    </location>
    <ligand>
        <name>L-glutamine</name>
        <dbReference type="ChEBI" id="CHEBI:58359"/>
    </ligand>
</feature>
<feature type="active site" description="For GATase activity" evidence="9">
    <location>
        <position position="2"/>
    </location>
</feature>
<comment type="catalytic activity">
    <reaction evidence="8">
        <text>L-aspartate + L-glutamine + ATP + H2O = L-asparagine + L-glutamate + AMP + diphosphate + H(+)</text>
        <dbReference type="Rhea" id="RHEA:12228"/>
        <dbReference type="ChEBI" id="CHEBI:15377"/>
        <dbReference type="ChEBI" id="CHEBI:15378"/>
        <dbReference type="ChEBI" id="CHEBI:29985"/>
        <dbReference type="ChEBI" id="CHEBI:29991"/>
        <dbReference type="ChEBI" id="CHEBI:30616"/>
        <dbReference type="ChEBI" id="CHEBI:33019"/>
        <dbReference type="ChEBI" id="CHEBI:58048"/>
        <dbReference type="ChEBI" id="CHEBI:58359"/>
        <dbReference type="ChEBI" id="CHEBI:456215"/>
        <dbReference type="EC" id="6.3.5.4"/>
    </reaction>
</comment>
<dbReference type="Proteomes" id="UP000199300">
    <property type="component" value="Unassembled WGS sequence"/>
</dbReference>
<feature type="site" description="Important for beta-aspartyl-AMP intermediate formation" evidence="11">
    <location>
        <position position="379"/>
    </location>
</feature>
<feature type="binding site" evidence="10">
    <location>
        <begin position="377"/>
        <end position="378"/>
    </location>
    <ligand>
        <name>ATP</name>
        <dbReference type="ChEBI" id="CHEBI:30616"/>
    </ligand>
</feature>
<keyword evidence="9" id="KW-0028">Amino-acid biosynthesis</keyword>
<keyword evidence="6 9" id="KW-0061">Asparagine biosynthesis</keyword>
<dbReference type="PIRSF" id="PIRSF001589">
    <property type="entry name" value="Asn_synthetase_glu-h"/>
    <property type="match status" value="1"/>
</dbReference>
<dbReference type="GO" id="GO:0006529">
    <property type="term" value="P:asparagine biosynthetic process"/>
    <property type="evidence" value="ECO:0007669"/>
    <property type="project" value="UniProtKB-KW"/>
</dbReference>
<dbReference type="Gene3D" id="3.40.50.620">
    <property type="entry name" value="HUPs"/>
    <property type="match status" value="1"/>
</dbReference>
<dbReference type="SUPFAM" id="SSF52402">
    <property type="entry name" value="Adenine nucleotide alpha hydrolases-like"/>
    <property type="match status" value="1"/>
</dbReference>
<dbReference type="GO" id="GO:0005524">
    <property type="term" value="F:ATP binding"/>
    <property type="evidence" value="ECO:0007669"/>
    <property type="project" value="UniProtKB-KW"/>
</dbReference>
<keyword evidence="14" id="KW-1185">Reference proteome</keyword>
<evidence type="ECO:0000256" key="9">
    <source>
        <dbReference type="PIRSR" id="PIRSR001589-1"/>
    </source>
</evidence>
<dbReference type="OrthoDB" id="9763290at2"/>
<feature type="domain" description="Glutamine amidotransferase type-2" evidence="12">
    <location>
        <begin position="2"/>
        <end position="216"/>
    </location>
</feature>
<dbReference type="EC" id="6.3.5.4" evidence="3"/>
<evidence type="ECO:0000256" key="6">
    <source>
        <dbReference type="ARBA" id="ARBA00022888"/>
    </source>
</evidence>
<sequence length="616" mass="71047">MCGITGIVSFKGNIEDQDTKIKKMTAALVHRGPDQADVYQSKHVLFGHRRLIVVDPEGGCQPMTVEHNGYAYTMVYNGELYNTDQLRQQLMDLGWEFESHSDTEVLLKSYIEWREDALPLLNGIYAFAIWDPETEHVFFARDRLGVKPLFYTKCQNSLLFASEIKGILAHDDVQPVVTKEGLQELLGLGPARTSGHGVFNNIYELKAAHFGRYSRKGFEQVRYWQVESRPHTDSVTETALRVRELLMDAVQRQLVSDVPIGTFLSGGVDSSAITAIAAQYLKETKQERLNTFSIDFTENERFFQRNSFQPSRDQDFLPLVVEKYDTEHQNFVLDQVTLVETLKQAVNARDLPGMADIDGSLLWLCERTKEHVTVALSGECADEIFGGYPWFYREADLNREGFPWIRSKELRNHLIRPELVEQLNLDSYRINAYNEIIKQTPRCAADSPLEARRRELFYLNMESFMSTLLERKDRMSMAVGFEARVPFSDHHLIEYVWNIPWDIKNTGDQEKGILRKALQNILPEGILARKKSPYPKTYHPDYTKAVVTWMEAILSDAEAPLFQIFDRETIKELVGNEGETIDEPWFGQLMQGPQLLAYLAQFDYWLRTYKVQLDFS</sequence>
<dbReference type="STRING" id="872970.SAMN04488134_10867"/>
<comment type="pathway">
    <text evidence="1">Amino-acid biosynthesis; L-asparagine biosynthesis; L-asparagine from L-aspartate (L-Gln route): step 1/1.</text>
</comment>
<dbReference type="RefSeq" id="WP_091498332.1">
    <property type="nucleotide sequence ID" value="NZ_FODJ01000008.1"/>
</dbReference>
<evidence type="ECO:0000256" key="3">
    <source>
        <dbReference type="ARBA" id="ARBA00012737"/>
    </source>
</evidence>
<evidence type="ECO:0000256" key="7">
    <source>
        <dbReference type="ARBA" id="ARBA00022962"/>
    </source>
</evidence>
<dbReference type="GO" id="GO:0004066">
    <property type="term" value="F:asparagine synthase (glutamine-hydrolyzing) activity"/>
    <property type="evidence" value="ECO:0007669"/>
    <property type="project" value="UniProtKB-EC"/>
</dbReference>
<feature type="binding site" evidence="10">
    <location>
        <position position="294"/>
    </location>
    <ligand>
        <name>ATP</name>
        <dbReference type="ChEBI" id="CHEBI:30616"/>
    </ligand>
</feature>
<evidence type="ECO:0000256" key="10">
    <source>
        <dbReference type="PIRSR" id="PIRSR001589-2"/>
    </source>
</evidence>
<dbReference type="InterPro" id="IPR014729">
    <property type="entry name" value="Rossmann-like_a/b/a_fold"/>
</dbReference>
<dbReference type="Pfam" id="PF00733">
    <property type="entry name" value="Asn_synthase"/>
    <property type="match status" value="1"/>
</dbReference>
<dbReference type="NCBIfam" id="TIGR01536">
    <property type="entry name" value="asn_synth_AEB"/>
    <property type="match status" value="1"/>
</dbReference>
<dbReference type="InterPro" id="IPR051786">
    <property type="entry name" value="ASN_synthetase/amidase"/>
</dbReference>
<evidence type="ECO:0000256" key="2">
    <source>
        <dbReference type="ARBA" id="ARBA00005752"/>
    </source>
</evidence>
<dbReference type="InterPro" id="IPR029055">
    <property type="entry name" value="Ntn_hydrolases_N"/>
</dbReference>
<dbReference type="PANTHER" id="PTHR43284">
    <property type="entry name" value="ASPARAGINE SYNTHETASE (GLUTAMINE-HYDROLYZING)"/>
    <property type="match status" value="1"/>
</dbReference>
<keyword evidence="7 9" id="KW-0315">Glutamine amidotransferase</keyword>
<dbReference type="Gene3D" id="3.60.20.10">
    <property type="entry name" value="Glutamine Phosphoribosylpyrophosphate, subunit 1, domain 1"/>
    <property type="match status" value="1"/>
</dbReference>
<dbReference type="CDD" id="cd00712">
    <property type="entry name" value="AsnB"/>
    <property type="match status" value="1"/>
</dbReference>
<dbReference type="Pfam" id="PF13537">
    <property type="entry name" value="GATase_7"/>
    <property type="match status" value="1"/>
</dbReference>
<proteinExistence type="inferred from homology"/>
<evidence type="ECO:0000256" key="4">
    <source>
        <dbReference type="ARBA" id="ARBA00022741"/>
    </source>
</evidence>
<evidence type="ECO:0000256" key="11">
    <source>
        <dbReference type="PIRSR" id="PIRSR001589-3"/>
    </source>
</evidence>
<dbReference type="PANTHER" id="PTHR43284:SF1">
    <property type="entry name" value="ASPARAGINE SYNTHETASE"/>
    <property type="match status" value="1"/>
</dbReference>
<dbReference type="InterPro" id="IPR017932">
    <property type="entry name" value="GATase_2_dom"/>
</dbReference>
<comment type="similarity">
    <text evidence="2">Belongs to the asparagine synthetase family.</text>
</comment>
<evidence type="ECO:0000313" key="14">
    <source>
        <dbReference type="Proteomes" id="UP000199300"/>
    </source>
</evidence>
<dbReference type="CDD" id="cd01991">
    <property type="entry name" value="Asn_synthase_B_C"/>
    <property type="match status" value="1"/>
</dbReference>
<name>A0A1H8Q7S3_9BACI</name>
<dbReference type="InterPro" id="IPR033738">
    <property type="entry name" value="AsnB_N"/>
</dbReference>
<protein>
    <recommendedName>
        <fullName evidence="3">asparagine synthase (glutamine-hydrolyzing)</fullName>
        <ecNumber evidence="3">6.3.5.4</ecNumber>
    </recommendedName>
</protein>
<organism evidence="13 14">
    <name type="scientific">Amphibacillus marinus</name>
    <dbReference type="NCBI Taxonomy" id="872970"/>
    <lineage>
        <taxon>Bacteria</taxon>
        <taxon>Bacillati</taxon>
        <taxon>Bacillota</taxon>
        <taxon>Bacilli</taxon>
        <taxon>Bacillales</taxon>
        <taxon>Bacillaceae</taxon>
        <taxon>Amphibacillus</taxon>
    </lineage>
</organism>
<dbReference type="GO" id="GO:0005829">
    <property type="term" value="C:cytosol"/>
    <property type="evidence" value="ECO:0007669"/>
    <property type="project" value="TreeGrafter"/>
</dbReference>
<dbReference type="InterPro" id="IPR001962">
    <property type="entry name" value="Asn_synthase"/>
</dbReference>
<dbReference type="PROSITE" id="PS51278">
    <property type="entry name" value="GATASE_TYPE_2"/>
    <property type="match status" value="1"/>
</dbReference>
<evidence type="ECO:0000256" key="5">
    <source>
        <dbReference type="ARBA" id="ARBA00022840"/>
    </source>
</evidence>
<gene>
    <name evidence="13" type="ORF">SAMN04488134_10867</name>
</gene>
<dbReference type="SUPFAM" id="SSF56235">
    <property type="entry name" value="N-terminal nucleophile aminohydrolases (Ntn hydrolases)"/>
    <property type="match status" value="1"/>
</dbReference>
<dbReference type="InterPro" id="IPR006426">
    <property type="entry name" value="Asn_synth_AEB"/>
</dbReference>
<evidence type="ECO:0000259" key="12">
    <source>
        <dbReference type="PROSITE" id="PS51278"/>
    </source>
</evidence>
<keyword evidence="5 10" id="KW-0067">ATP-binding</keyword>
<keyword evidence="4 10" id="KW-0547">Nucleotide-binding</keyword>
<evidence type="ECO:0000256" key="1">
    <source>
        <dbReference type="ARBA" id="ARBA00005187"/>
    </source>
</evidence>
<evidence type="ECO:0000256" key="8">
    <source>
        <dbReference type="ARBA" id="ARBA00048741"/>
    </source>
</evidence>
<reference evidence="13 14" key="1">
    <citation type="submission" date="2016-10" db="EMBL/GenBank/DDBJ databases">
        <authorList>
            <person name="de Groot N.N."/>
        </authorList>
    </citation>
    <scope>NUCLEOTIDE SEQUENCE [LARGE SCALE GENOMIC DNA]</scope>
    <source>
        <strain evidence="13 14">CGMCC 1.10434</strain>
    </source>
</reference>
<dbReference type="AlphaFoldDB" id="A0A1H8Q7S3"/>
<evidence type="ECO:0000313" key="13">
    <source>
        <dbReference type="EMBL" id="SEO50078.1"/>
    </source>
</evidence>
<dbReference type="EMBL" id="FODJ01000008">
    <property type="protein sequence ID" value="SEO50078.1"/>
    <property type="molecule type" value="Genomic_DNA"/>
</dbReference>
<accession>A0A1H8Q7S3</accession>